<comment type="caution">
    <text evidence="1">The sequence shown here is derived from an EMBL/GenBank/DDBJ whole genome shotgun (WGS) entry which is preliminary data.</text>
</comment>
<name>A0ABV1SHX0_9RHOB</name>
<keyword evidence="2" id="KW-1185">Reference proteome</keyword>
<dbReference type="Gene3D" id="3.40.50.150">
    <property type="entry name" value="Vaccinia Virus protein VP39"/>
    <property type="match status" value="1"/>
</dbReference>
<gene>
    <name evidence="1" type="ORF">VSX56_12060</name>
</gene>
<reference evidence="1 2" key="1">
    <citation type="submission" date="2024-01" db="EMBL/GenBank/DDBJ databases">
        <authorList>
            <person name="Deng Y."/>
            <person name="Su J."/>
        </authorList>
    </citation>
    <scope>NUCLEOTIDE SEQUENCE [LARGE SCALE GENOMIC DNA]</scope>
    <source>
        <strain evidence="1 2">CPCC 100088</strain>
    </source>
</reference>
<reference evidence="1 2" key="2">
    <citation type="submission" date="2024-06" db="EMBL/GenBank/DDBJ databases">
        <title>Thioclava kandeliae sp. nov. from a rhizosphere soil sample of Kandelia candel in a mangrove.</title>
        <authorList>
            <person name="Mu T."/>
        </authorList>
    </citation>
    <scope>NUCLEOTIDE SEQUENCE [LARGE SCALE GENOMIC DNA]</scope>
    <source>
        <strain evidence="1 2">CPCC 100088</strain>
    </source>
</reference>
<evidence type="ECO:0000313" key="2">
    <source>
        <dbReference type="Proteomes" id="UP001438953"/>
    </source>
</evidence>
<proteinExistence type="predicted"/>
<dbReference type="SUPFAM" id="SSF53335">
    <property type="entry name" value="S-adenosyl-L-methionine-dependent methyltransferases"/>
    <property type="match status" value="1"/>
</dbReference>
<dbReference type="RefSeq" id="WP_339113054.1">
    <property type="nucleotide sequence ID" value="NZ_JAYWLC010000009.1"/>
</dbReference>
<protein>
    <recommendedName>
        <fullName evidence="3">Class I SAM-dependent methyltransferase</fullName>
    </recommendedName>
</protein>
<dbReference type="InterPro" id="IPR029063">
    <property type="entry name" value="SAM-dependent_MTases_sf"/>
</dbReference>
<sequence>MEMGFISRIGAVTLNPANLTDLADRFGSDKGTIKHRYSELYHMLFHPYRDRPINFLEMGLQIGGPEHGKSADRTTTDLPSIRMWLEFFSMAQIHGLDVSDFGWFEDPRFHFHRCDMDLRENIRRAGDLLPELDIIIDDASHASHHQQNAFLELFPKLASGGLYIIEDLRWQPPPYEKDGITKTAALFRGFSEGRKFEHNDPQIEAEFTRLAPQISGCFMFTARYHKKRADQVAVIHKR</sequence>
<organism evidence="1 2">
    <name type="scientific">Thioclava kandeliae</name>
    <dbReference type="NCBI Taxonomy" id="3070818"/>
    <lineage>
        <taxon>Bacteria</taxon>
        <taxon>Pseudomonadati</taxon>
        <taxon>Pseudomonadota</taxon>
        <taxon>Alphaproteobacteria</taxon>
        <taxon>Rhodobacterales</taxon>
        <taxon>Paracoccaceae</taxon>
        <taxon>Thioclava</taxon>
    </lineage>
</organism>
<dbReference type="Proteomes" id="UP001438953">
    <property type="component" value="Unassembled WGS sequence"/>
</dbReference>
<accession>A0ABV1SHX0</accession>
<dbReference type="EMBL" id="JAYWLC010000009">
    <property type="protein sequence ID" value="MER5172507.1"/>
    <property type="molecule type" value="Genomic_DNA"/>
</dbReference>
<evidence type="ECO:0000313" key="1">
    <source>
        <dbReference type="EMBL" id="MER5172507.1"/>
    </source>
</evidence>
<evidence type="ECO:0008006" key="3">
    <source>
        <dbReference type="Google" id="ProtNLM"/>
    </source>
</evidence>